<feature type="region of interest" description="Disordered" evidence="5">
    <location>
        <begin position="100"/>
        <end position="143"/>
    </location>
</feature>
<keyword evidence="1" id="KW-0805">Transcription regulation</keyword>
<dbReference type="GO" id="GO:0005634">
    <property type="term" value="C:nucleus"/>
    <property type="evidence" value="ECO:0007669"/>
    <property type="project" value="TreeGrafter"/>
</dbReference>
<feature type="domain" description="BZIP" evidence="6">
    <location>
        <begin position="156"/>
        <end position="219"/>
    </location>
</feature>
<dbReference type="EMBL" id="MG701890">
    <property type="protein sequence ID" value="AUS29482.1"/>
    <property type="molecule type" value="Genomic_DNA"/>
</dbReference>
<evidence type="ECO:0000256" key="4">
    <source>
        <dbReference type="SAM" id="Coils"/>
    </source>
</evidence>
<evidence type="ECO:0000256" key="3">
    <source>
        <dbReference type="ARBA" id="ARBA00023163"/>
    </source>
</evidence>
<dbReference type="SUPFAM" id="SSF57959">
    <property type="entry name" value="Leucine zipper domain"/>
    <property type="match status" value="1"/>
</dbReference>
<keyword evidence="2" id="KW-0238">DNA-binding</keyword>
<dbReference type="PROSITE" id="PS00036">
    <property type="entry name" value="BZIP_BASIC"/>
    <property type="match status" value="1"/>
</dbReference>
<dbReference type="GO" id="GO:0000981">
    <property type="term" value="F:DNA-binding transcription factor activity, RNA polymerase II-specific"/>
    <property type="evidence" value="ECO:0007669"/>
    <property type="project" value="TreeGrafter"/>
</dbReference>
<dbReference type="InterPro" id="IPR000837">
    <property type="entry name" value="AP-1"/>
</dbReference>
<dbReference type="AlphaFoldDB" id="A0A2I7UGG0"/>
<organism evidence="7">
    <name type="scientific">Aspergillus carbonarius</name>
    <dbReference type="NCBI Taxonomy" id="40993"/>
    <lineage>
        <taxon>Eukaryota</taxon>
        <taxon>Fungi</taxon>
        <taxon>Dikarya</taxon>
        <taxon>Ascomycota</taxon>
        <taxon>Pezizomycotina</taxon>
        <taxon>Eurotiomycetes</taxon>
        <taxon>Eurotiomycetidae</taxon>
        <taxon>Eurotiales</taxon>
        <taxon>Aspergillaceae</taxon>
        <taxon>Aspergillus</taxon>
        <taxon>Aspergillus subgen. Circumdati</taxon>
    </lineage>
</organism>
<feature type="compositionally biased region" description="Low complexity" evidence="5">
    <location>
        <begin position="23"/>
        <end position="47"/>
    </location>
</feature>
<name>A0A2I7UGG0_ASPCA</name>
<feature type="coiled-coil region" evidence="4">
    <location>
        <begin position="180"/>
        <end position="215"/>
    </location>
</feature>
<dbReference type="PANTHER" id="PTHR23351">
    <property type="entry name" value="FOS TRANSCRIPTION FACTOR-RELATED"/>
    <property type="match status" value="1"/>
</dbReference>
<protein>
    <submittedName>
        <fullName evidence="7">BZIP transcription factor</fullName>
    </submittedName>
</protein>
<sequence>MEPALISPELLDGSSLLPHSSADESSSTGLSLGSLLSSSNDLSSETSMPQFEQLERMLGSPTIANHVDFTTQSTDLGFLSDPNITLSSIELTELFSIPSDNASLMPEPSRQPSPLKAPDLQTTPPATGLIDSEANPTSVPLGNSVEQSADVKQLRKKYHEKYKERNRVAAGKSRQKQVDLIELLQAEQREEERRRKALERELSQIHKELLDLKQELQHHIRIANCMTMMSHGAHMQTLGLLAQDMLR</sequence>
<keyword evidence="3" id="KW-0804">Transcription</keyword>
<dbReference type="InterPro" id="IPR004827">
    <property type="entry name" value="bZIP"/>
</dbReference>
<proteinExistence type="predicted"/>
<evidence type="ECO:0000313" key="7">
    <source>
        <dbReference type="EMBL" id="AUS29482.1"/>
    </source>
</evidence>
<dbReference type="Gene3D" id="1.20.5.170">
    <property type="match status" value="1"/>
</dbReference>
<evidence type="ECO:0000256" key="2">
    <source>
        <dbReference type="ARBA" id="ARBA00023125"/>
    </source>
</evidence>
<evidence type="ECO:0000256" key="5">
    <source>
        <dbReference type="SAM" id="MobiDB-lite"/>
    </source>
</evidence>
<dbReference type="InterPro" id="IPR046347">
    <property type="entry name" value="bZIP_sf"/>
</dbReference>
<dbReference type="PANTHER" id="PTHR23351:SF24">
    <property type="entry name" value="ACTIVATING TRANSCRIPTION FACTOR 3-RELATED"/>
    <property type="match status" value="1"/>
</dbReference>
<dbReference type="VEuPathDB" id="FungiDB:ASPCADRAFT_7821"/>
<keyword evidence="4" id="KW-0175">Coiled coil</keyword>
<feature type="region of interest" description="Disordered" evidence="5">
    <location>
        <begin position="1"/>
        <end position="48"/>
    </location>
</feature>
<dbReference type="OMA" id="MMSHGAH"/>
<dbReference type="GO" id="GO:0000978">
    <property type="term" value="F:RNA polymerase II cis-regulatory region sequence-specific DNA binding"/>
    <property type="evidence" value="ECO:0007669"/>
    <property type="project" value="TreeGrafter"/>
</dbReference>
<reference evidence="7" key="1">
    <citation type="journal article" date="2018" name="Int. J. Food Microbiol.">
        <title>Description of an orthologous cluster of ochratoxin A biosynthetic genes in Aspergillus and Penicillium species. A comparative analysis.</title>
        <authorList>
            <person name="Gil-Serna J."/>
            <person name="Garcia-Diaz M."/>
            <person name="Gonzalez-Jaen M.T."/>
            <person name="Vazquez C."/>
            <person name="Patino B."/>
        </authorList>
    </citation>
    <scope>NUCLEOTIDE SEQUENCE</scope>
</reference>
<dbReference type="SMR" id="A0A2I7UGG0"/>
<evidence type="ECO:0000256" key="1">
    <source>
        <dbReference type="ARBA" id="ARBA00023015"/>
    </source>
</evidence>
<accession>A0A2I7UGG0</accession>
<feature type="compositionally biased region" description="Polar residues" evidence="5">
    <location>
        <begin position="134"/>
        <end position="143"/>
    </location>
</feature>
<dbReference type="PROSITE" id="PS50217">
    <property type="entry name" value="BZIP"/>
    <property type="match status" value="1"/>
</dbReference>
<evidence type="ECO:0000259" key="6">
    <source>
        <dbReference type="PROSITE" id="PS50217"/>
    </source>
</evidence>